<protein>
    <submittedName>
        <fullName evidence="1">Uncharacterized protein</fullName>
    </submittedName>
</protein>
<sequence>MSALWRWSLATFDTSPRLMNVLHGPPSPFRSDHTSGYVLLGTCHRSTCCPRAAMRSSSLGCSPPSAHSCITQSVSQRAYASSYGTSCPSTCEETKGGGEVNT</sequence>
<gene>
    <name evidence="1" type="ORF">Vretimale_8503</name>
</gene>
<dbReference type="EMBL" id="BNCQ01000014">
    <property type="protein sequence ID" value="GIM03813.1"/>
    <property type="molecule type" value="Genomic_DNA"/>
</dbReference>
<evidence type="ECO:0000313" key="2">
    <source>
        <dbReference type="Proteomes" id="UP000722791"/>
    </source>
</evidence>
<proteinExistence type="predicted"/>
<evidence type="ECO:0000313" key="1">
    <source>
        <dbReference type="EMBL" id="GIM03813.1"/>
    </source>
</evidence>
<dbReference type="Proteomes" id="UP000722791">
    <property type="component" value="Unassembled WGS sequence"/>
</dbReference>
<name>A0A8J4GBI5_9CHLO</name>
<comment type="caution">
    <text evidence="1">The sequence shown here is derived from an EMBL/GenBank/DDBJ whole genome shotgun (WGS) entry which is preliminary data.</text>
</comment>
<accession>A0A8J4GBI5</accession>
<organism evidence="1 2">
    <name type="scientific">Volvox reticuliferus</name>
    <dbReference type="NCBI Taxonomy" id="1737510"/>
    <lineage>
        <taxon>Eukaryota</taxon>
        <taxon>Viridiplantae</taxon>
        <taxon>Chlorophyta</taxon>
        <taxon>core chlorophytes</taxon>
        <taxon>Chlorophyceae</taxon>
        <taxon>CS clade</taxon>
        <taxon>Chlamydomonadales</taxon>
        <taxon>Volvocaceae</taxon>
        <taxon>Volvox</taxon>
    </lineage>
</organism>
<reference evidence="1" key="1">
    <citation type="journal article" date="2021" name="Proc. Natl. Acad. Sci. U.S.A.">
        <title>Three genomes in the algal genus Volvox reveal the fate of a haploid sex-determining region after a transition to homothallism.</title>
        <authorList>
            <person name="Yamamoto K."/>
            <person name="Hamaji T."/>
            <person name="Kawai-Toyooka H."/>
            <person name="Matsuzaki R."/>
            <person name="Takahashi F."/>
            <person name="Nishimura Y."/>
            <person name="Kawachi M."/>
            <person name="Noguchi H."/>
            <person name="Minakuchi Y."/>
            <person name="Umen J.G."/>
            <person name="Toyoda A."/>
            <person name="Nozaki H."/>
        </authorList>
    </citation>
    <scope>NUCLEOTIDE SEQUENCE</scope>
    <source>
        <strain evidence="1">NIES-3785</strain>
    </source>
</reference>
<dbReference type="AlphaFoldDB" id="A0A8J4GBI5"/>